<feature type="transmembrane region" description="Helical" evidence="1">
    <location>
        <begin position="276"/>
        <end position="296"/>
    </location>
</feature>
<protein>
    <recommendedName>
        <fullName evidence="4">Odorant receptor</fullName>
    </recommendedName>
</protein>
<keyword evidence="1" id="KW-0472">Membrane</keyword>
<feature type="transmembrane region" description="Helical" evidence="1">
    <location>
        <begin position="308"/>
        <end position="327"/>
    </location>
</feature>
<name>A0ABP1R9Y3_9HEXA</name>
<accession>A0ABP1R9Y3</accession>
<evidence type="ECO:0008006" key="4">
    <source>
        <dbReference type="Google" id="ProtNLM"/>
    </source>
</evidence>
<evidence type="ECO:0000256" key="1">
    <source>
        <dbReference type="SAM" id="Phobius"/>
    </source>
</evidence>
<sequence>MAAQSWRCQSSETRMSNRIKFANVIRMVFKTASIQDQAGNYAALCNLPKVTPFEWDPVRKLLTVIKPWWNLKKALVLSIHIGIGISSLFEIIFSTAIQPGIDKHELLLRILVSNIICWSFVYHYHIWTDAEGFCALLNCITRFNKLEIGNLDTKVMRGILVAFKQGMILTGIAIGLLIVACPQTPPYPTSLLQYIPTPWGWYTFIAFVVLKMIEVWNLVSWICYTALVCFCAILCNSAMYVGCKSLKKFSFKESIKKHNILSLLSTYINVQFRKSLHFSILIAVILLGILSSTAAIKYHDTMPSTMMYVVAVVSVDATVTSLFIAMIPGKVNGISKDVIHGWKRQYSCGINKFERKVIRSLREIKIQFGTANFFEKDTCLVVVNFQILRTVDVLLLLA</sequence>
<keyword evidence="1" id="KW-0812">Transmembrane</keyword>
<evidence type="ECO:0000313" key="3">
    <source>
        <dbReference type="Proteomes" id="UP001642540"/>
    </source>
</evidence>
<feature type="transmembrane region" description="Helical" evidence="1">
    <location>
        <begin position="74"/>
        <end position="94"/>
    </location>
</feature>
<evidence type="ECO:0000313" key="2">
    <source>
        <dbReference type="EMBL" id="CAL8121358.1"/>
    </source>
</evidence>
<feature type="transmembrane region" description="Helical" evidence="1">
    <location>
        <begin position="191"/>
        <end position="213"/>
    </location>
</feature>
<feature type="transmembrane region" description="Helical" evidence="1">
    <location>
        <begin position="219"/>
        <end position="242"/>
    </location>
</feature>
<keyword evidence="3" id="KW-1185">Reference proteome</keyword>
<proteinExistence type="predicted"/>
<keyword evidence="1" id="KW-1133">Transmembrane helix</keyword>
<comment type="caution">
    <text evidence="2">The sequence shown here is derived from an EMBL/GenBank/DDBJ whole genome shotgun (WGS) entry which is preliminary data.</text>
</comment>
<dbReference type="EMBL" id="CAXLJM020000065">
    <property type="protein sequence ID" value="CAL8121358.1"/>
    <property type="molecule type" value="Genomic_DNA"/>
</dbReference>
<feature type="transmembrane region" description="Helical" evidence="1">
    <location>
        <begin position="106"/>
        <end position="127"/>
    </location>
</feature>
<feature type="transmembrane region" description="Helical" evidence="1">
    <location>
        <begin position="159"/>
        <end position="179"/>
    </location>
</feature>
<reference evidence="2 3" key="1">
    <citation type="submission" date="2024-08" db="EMBL/GenBank/DDBJ databases">
        <authorList>
            <person name="Cucini C."/>
            <person name="Frati F."/>
        </authorList>
    </citation>
    <scope>NUCLEOTIDE SEQUENCE [LARGE SCALE GENOMIC DNA]</scope>
</reference>
<organism evidence="2 3">
    <name type="scientific">Orchesella dallaii</name>
    <dbReference type="NCBI Taxonomy" id="48710"/>
    <lineage>
        <taxon>Eukaryota</taxon>
        <taxon>Metazoa</taxon>
        <taxon>Ecdysozoa</taxon>
        <taxon>Arthropoda</taxon>
        <taxon>Hexapoda</taxon>
        <taxon>Collembola</taxon>
        <taxon>Entomobryomorpha</taxon>
        <taxon>Entomobryoidea</taxon>
        <taxon>Orchesellidae</taxon>
        <taxon>Orchesellinae</taxon>
        <taxon>Orchesella</taxon>
    </lineage>
</organism>
<gene>
    <name evidence="2" type="ORF">ODALV1_LOCUS19346</name>
</gene>
<dbReference type="Proteomes" id="UP001642540">
    <property type="component" value="Unassembled WGS sequence"/>
</dbReference>